<organism evidence="1">
    <name type="scientific">Geobacter sp. (strain M21)</name>
    <dbReference type="NCBI Taxonomy" id="443144"/>
    <lineage>
        <taxon>Bacteria</taxon>
        <taxon>Pseudomonadati</taxon>
        <taxon>Thermodesulfobacteriota</taxon>
        <taxon>Desulfuromonadia</taxon>
        <taxon>Geobacterales</taxon>
        <taxon>Geobacteraceae</taxon>
        <taxon>Geobacter</taxon>
    </lineage>
</organism>
<dbReference type="HOGENOM" id="CLU_1292855_0_0_7"/>
<evidence type="ECO:0000313" key="1">
    <source>
        <dbReference type="EMBL" id="ACT16321.1"/>
    </source>
</evidence>
<dbReference type="KEGG" id="gem:GM21_0236"/>
<name>C6DY46_GEOSM</name>
<dbReference type="PROSITE" id="PS51257">
    <property type="entry name" value="PROKAR_LIPOPROTEIN"/>
    <property type="match status" value="1"/>
</dbReference>
<gene>
    <name evidence="1" type="ordered locus">GM21_0236</name>
</gene>
<reference evidence="1" key="1">
    <citation type="submission" date="2009-07" db="EMBL/GenBank/DDBJ databases">
        <title>Complete sequence of Geobacter sp. M21.</title>
        <authorList>
            <consortium name="US DOE Joint Genome Institute"/>
            <person name="Lucas S."/>
            <person name="Copeland A."/>
            <person name="Lapidus A."/>
            <person name="Glavina del Rio T."/>
            <person name="Dalin E."/>
            <person name="Tice H."/>
            <person name="Bruce D."/>
            <person name="Goodwin L."/>
            <person name="Pitluck S."/>
            <person name="Saunders E."/>
            <person name="Brettin T."/>
            <person name="Detter J.C."/>
            <person name="Han C."/>
            <person name="Larimer F."/>
            <person name="Land M."/>
            <person name="Hauser L."/>
            <person name="Kyrpides N."/>
            <person name="Ovchinnikova G."/>
            <person name="Lovley D."/>
        </authorList>
    </citation>
    <scope>NUCLEOTIDE SEQUENCE [LARGE SCALE GENOMIC DNA]</scope>
    <source>
        <strain evidence="1">M21</strain>
    </source>
</reference>
<dbReference type="EMBL" id="CP001661">
    <property type="protein sequence ID" value="ACT16321.1"/>
    <property type="molecule type" value="Genomic_DNA"/>
</dbReference>
<protein>
    <recommendedName>
        <fullName evidence="2">Lipoprotein</fullName>
    </recommendedName>
</protein>
<proteinExistence type="predicted"/>
<dbReference type="OrthoDB" id="5394260at2"/>
<sequence length="203" mass="22587">MKGKLLGLVLVGLLLVMAGCGGGDSNDVIVSETLSDETVDGYIRENLNTGTLEVVPAASRLFAGLDPLVNDEYRAFISFPNTVPFNARIDSAELEIFINEVSSQSLSVPMRLELISFRNQTLQAIDYDSSPKLDVFITFPVLQSDRGRYVSIDVTPFMRQVRDLRLTNFQIRVLQDFVSAEPGRIEIDDNSMDTAPLLRVTYF</sequence>
<evidence type="ECO:0008006" key="2">
    <source>
        <dbReference type="Google" id="ProtNLM"/>
    </source>
</evidence>
<accession>C6DY46</accession>
<dbReference type="AlphaFoldDB" id="C6DY46"/>